<dbReference type="RefSeq" id="WP_037449844.1">
    <property type="nucleotide sequence ID" value="NZ_AVFL01000005.1"/>
</dbReference>
<organism evidence="17 18">
    <name type="scientific">Skermanella stibiiresistens SB22</name>
    <dbReference type="NCBI Taxonomy" id="1385369"/>
    <lineage>
        <taxon>Bacteria</taxon>
        <taxon>Pseudomonadati</taxon>
        <taxon>Pseudomonadota</taxon>
        <taxon>Alphaproteobacteria</taxon>
        <taxon>Rhodospirillales</taxon>
        <taxon>Azospirillaceae</taxon>
        <taxon>Skermanella</taxon>
    </lineage>
</organism>
<evidence type="ECO:0000313" key="18">
    <source>
        <dbReference type="Proteomes" id="UP000019486"/>
    </source>
</evidence>
<evidence type="ECO:0000256" key="6">
    <source>
        <dbReference type="ARBA" id="ARBA00022679"/>
    </source>
</evidence>
<keyword evidence="4 15" id="KW-0285">Flavoprotein</keyword>
<comment type="caution">
    <text evidence="17">The sequence shown here is derived from an EMBL/GenBank/DDBJ whole genome shotgun (WGS) entry which is preliminary data.</text>
</comment>
<dbReference type="InterPro" id="IPR014729">
    <property type="entry name" value="Rossmann-like_a/b/a_fold"/>
</dbReference>
<evidence type="ECO:0000256" key="11">
    <source>
        <dbReference type="ARBA" id="ARBA00022840"/>
    </source>
</evidence>
<dbReference type="SMART" id="SM00904">
    <property type="entry name" value="Flavokinase"/>
    <property type="match status" value="1"/>
</dbReference>
<dbReference type="GO" id="GO:0003919">
    <property type="term" value="F:FMN adenylyltransferase activity"/>
    <property type="evidence" value="ECO:0007669"/>
    <property type="project" value="UniProtKB-UniRule"/>
</dbReference>
<evidence type="ECO:0000256" key="12">
    <source>
        <dbReference type="ARBA" id="ARBA00023268"/>
    </source>
</evidence>
<dbReference type="GO" id="GO:0009231">
    <property type="term" value="P:riboflavin biosynthetic process"/>
    <property type="evidence" value="ECO:0007669"/>
    <property type="project" value="InterPro"/>
</dbReference>
<dbReference type="GO" id="GO:0009398">
    <property type="term" value="P:FMN biosynthetic process"/>
    <property type="evidence" value="ECO:0007669"/>
    <property type="project" value="UniProtKB-UniRule"/>
</dbReference>
<dbReference type="UniPathway" id="UPA00276">
    <property type="reaction ID" value="UER00406"/>
</dbReference>
<dbReference type="NCBIfam" id="NF004159">
    <property type="entry name" value="PRK05627.1-2"/>
    <property type="match status" value="1"/>
</dbReference>
<name>W9H8P0_9PROT</name>
<evidence type="ECO:0000256" key="4">
    <source>
        <dbReference type="ARBA" id="ARBA00022630"/>
    </source>
</evidence>
<accession>W9H8P0</accession>
<proteinExistence type="inferred from homology"/>
<protein>
    <recommendedName>
        <fullName evidence="15">Riboflavin biosynthesis protein</fullName>
    </recommendedName>
    <domain>
        <recommendedName>
            <fullName evidence="15">Riboflavin kinase</fullName>
            <ecNumber evidence="15">2.7.1.26</ecNumber>
        </recommendedName>
        <alternativeName>
            <fullName evidence="15">Flavokinase</fullName>
        </alternativeName>
    </domain>
    <domain>
        <recommendedName>
            <fullName evidence="15">FMN adenylyltransferase</fullName>
            <ecNumber evidence="15">2.7.7.2</ecNumber>
        </recommendedName>
        <alternativeName>
            <fullName evidence="15">FAD pyrophosphorylase</fullName>
        </alternativeName>
        <alternativeName>
            <fullName evidence="15">FAD synthase</fullName>
        </alternativeName>
    </domain>
</protein>
<dbReference type="InterPro" id="IPR023465">
    <property type="entry name" value="Riboflavin_kinase_dom_sf"/>
</dbReference>
<evidence type="ECO:0000256" key="9">
    <source>
        <dbReference type="ARBA" id="ARBA00022777"/>
    </source>
</evidence>
<evidence type="ECO:0000256" key="2">
    <source>
        <dbReference type="ARBA" id="ARBA00004726"/>
    </source>
</evidence>
<evidence type="ECO:0000256" key="10">
    <source>
        <dbReference type="ARBA" id="ARBA00022827"/>
    </source>
</evidence>
<dbReference type="NCBIfam" id="TIGR00083">
    <property type="entry name" value="ribF"/>
    <property type="match status" value="1"/>
</dbReference>
<evidence type="ECO:0000256" key="7">
    <source>
        <dbReference type="ARBA" id="ARBA00022695"/>
    </source>
</evidence>
<evidence type="ECO:0000259" key="16">
    <source>
        <dbReference type="SMART" id="SM00904"/>
    </source>
</evidence>
<dbReference type="UniPathway" id="UPA00277">
    <property type="reaction ID" value="UER00407"/>
</dbReference>
<reference evidence="17 18" key="1">
    <citation type="submission" date="2013-08" db="EMBL/GenBank/DDBJ databases">
        <title>The genome sequence of Skermanella stibiiresistens.</title>
        <authorList>
            <person name="Zhu W."/>
            <person name="Wang G."/>
        </authorList>
    </citation>
    <scope>NUCLEOTIDE SEQUENCE [LARGE SCALE GENOMIC DNA]</scope>
    <source>
        <strain evidence="17 18">SB22</strain>
    </source>
</reference>
<evidence type="ECO:0000256" key="15">
    <source>
        <dbReference type="PIRNR" id="PIRNR004491"/>
    </source>
</evidence>
<evidence type="ECO:0000256" key="13">
    <source>
        <dbReference type="ARBA" id="ARBA00047880"/>
    </source>
</evidence>
<evidence type="ECO:0000256" key="5">
    <source>
        <dbReference type="ARBA" id="ARBA00022643"/>
    </source>
</evidence>
<keyword evidence="12" id="KW-0511">Multifunctional enzyme</keyword>
<dbReference type="Proteomes" id="UP000019486">
    <property type="component" value="Unassembled WGS sequence"/>
</dbReference>
<dbReference type="Gene3D" id="2.40.30.30">
    <property type="entry name" value="Riboflavin kinase-like"/>
    <property type="match status" value="1"/>
</dbReference>
<comment type="pathway">
    <text evidence="2 15">Cofactor biosynthesis; FAD biosynthesis; FAD from FMN: step 1/1.</text>
</comment>
<keyword evidence="7 15" id="KW-0548">Nucleotidyltransferase</keyword>
<feature type="domain" description="Riboflavin kinase" evidence="16">
    <location>
        <begin position="184"/>
        <end position="311"/>
    </location>
</feature>
<dbReference type="Pfam" id="PF06574">
    <property type="entry name" value="FAD_syn"/>
    <property type="match status" value="1"/>
</dbReference>
<gene>
    <name evidence="17" type="ORF">N825_30735</name>
</gene>
<dbReference type="EC" id="2.7.7.2" evidence="15"/>
<evidence type="ECO:0000313" key="17">
    <source>
        <dbReference type="EMBL" id="EWY41057.1"/>
    </source>
</evidence>
<dbReference type="CDD" id="cd02064">
    <property type="entry name" value="FAD_synthetase_N"/>
    <property type="match status" value="1"/>
</dbReference>
<dbReference type="SUPFAM" id="SSF82114">
    <property type="entry name" value="Riboflavin kinase-like"/>
    <property type="match status" value="1"/>
</dbReference>
<dbReference type="InterPro" id="IPR023468">
    <property type="entry name" value="Riboflavin_kinase"/>
</dbReference>
<dbReference type="InterPro" id="IPR015865">
    <property type="entry name" value="Riboflavin_kinase_bac/euk"/>
</dbReference>
<comment type="catalytic activity">
    <reaction evidence="14 15">
        <text>FMN + ATP + H(+) = FAD + diphosphate</text>
        <dbReference type="Rhea" id="RHEA:17237"/>
        <dbReference type="ChEBI" id="CHEBI:15378"/>
        <dbReference type="ChEBI" id="CHEBI:30616"/>
        <dbReference type="ChEBI" id="CHEBI:33019"/>
        <dbReference type="ChEBI" id="CHEBI:57692"/>
        <dbReference type="ChEBI" id="CHEBI:58210"/>
        <dbReference type="EC" id="2.7.7.2"/>
    </reaction>
</comment>
<dbReference type="GO" id="GO:0005524">
    <property type="term" value="F:ATP binding"/>
    <property type="evidence" value="ECO:0007669"/>
    <property type="project" value="UniProtKB-UniRule"/>
</dbReference>
<dbReference type="AlphaFoldDB" id="W9H8P0"/>
<dbReference type="PIRSF" id="PIRSF004491">
    <property type="entry name" value="FAD_Synth"/>
    <property type="match status" value="1"/>
</dbReference>
<keyword evidence="6 15" id="KW-0808">Transferase</keyword>
<dbReference type="Gene3D" id="3.40.50.620">
    <property type="entry name" value="HUPs"/>
    <property type="match status" value="1"/>
</dbReference>
<dbReference type="NCBIfam" id="NF004160">
    <property type="entry name" value="PRK05627.1-3"/>
    <property type="match status" value="1"/>
</dbReference>
<keyword evidence="11 15" id="KW-0067">ATP-binding</keyword>
<dbReference type="EMBL" id="AVFL01000005">
    <property type="protein sequence ID" value="EWY41057.1"/>
    <property type="molecule type" value="Genomic_DNA"/>
</dbReference>
<keyword evidence="10 15" id="KW-0274">FAD</keyword>
<keyword evidence="5 15" id="KW-0288">FMN</keyword>
<evidence type="ECO:0000256" key="8">
    <source>
        <dbReference type="ARBA" id="ARBA00022741"/>
    </source>
</evidence>
<comment type="function">
    <text evidence="1">Catalyzes the phosphorylation of riboflavin to FMN followed by the adenylation of FMN to FAD.</text>
</comment>
<sequence>MRLFRHFTDLPEDARGAVVALGNFDGLHRGHRIVIGTAADIAQATGKPLAVLTFEPHPRSLFRPGDAPFRLTPFRIKARHIENVGVDLLFVIHFDKAFSQWTAERFIDEVLVKGLAASHVVAGYDFVFGHKRGGDVGMLYQSARGAGFGVTEVKPAADASGGVFSSTRVRDLLTSGDPRAAAAVLGRSWELEGRVEHGDQRGRTIGFPTANLELGEYLRPRYGVYAVRAGVDLGAQTVWTDGVANLGRRPTVGGLKELLEVHLFDFADDLYGKHLRVQMIDFIRPERKFESFDALKQQILMDAEEARRLLSAGS</sequence>
<dbReference type="PANTHER" id="PTHR22749:SF6">
    <property type="entry name" value="RIBOFLAVIN KINASE"/>
    <property type="match status" value="1"/>
</dbReference>
<dbReference type="GO" id="GO:0008531">
    <property type="term" value="F:riboflavin kinase activity"/>
    <property type="evidence" value="ECO:0007669"/>
    <property type="project" value="UniProtKB-UniRule"/>
</dbReference>
<dbReference type="OrthoDB" id="9803667at2"/>
<dbReference type="STRING" id="1385369.N825_30735"/>
<keyword evidence="18" id="KW-1185">Reference proteome</keyword>
<comment type="similarity">
    <text evidence="15">Belongs to the ribF family.</text>
</comment>
<evidence type="ECO:0000256" key="14">
    <source>
        <dbReference type="ARBA" id="ARBA00049494"/>
    </source>
</evidence>
<evidence type="ECO:0000256" key="3">
    <source>
        <dbReference type="ARBA" id="ARBA00005201"/>
    </source>
</evidence>
<keyword evidence="9 15" id="KW-0418">Kinase</keyword>
<dbReference type="FunFam" id="3.40.50.620:FF:000021">
    <property type="entry name" value="Riboflavin biosynthesis protein"/>
    <property type="match status" value="1"/>
</dbReference>
<dbReference type="EC" id="2.7.1.26" evidence="15"/>
<dbReference type="PANTHER" id="PTHR22749">
    <property type="entry name" value="RIBOFLAVIN KINASE/FMN ADENYLYLTRANSFERASE"/>
    <property type="match status" value="1"/>
</dbReference>
<dbReference type="PATRIC" id="fig|1385369.3.peg.1785"/>
<dbReference type="InterPro" id="IPR015864">
    <property type="entry name" value="FAD_synthase"/>
</dbReference>
<dbReference type="Pfam" id="PF01687">
    <property type="entry name" value="Flavokinase"/>
    <property type="match status" value="1"/>
</dbReference>
<dbReference type="SUPFAM" id="SSF52374">
    <property type="entry name" value="Nucleotidylyl transferase"/>
    <property type="match status" value="1"/>
</dbReference>
<keyword evidence="8 15" id="KW-0547">Nucleotide-binding</keyword>
<dbReference type="GO" id="GO:0006747">
    <property type="term" value="P:FAD biosynthetic process"/>
    <property type="evidence" value="ECO:0007669"/>
    <property type="project" value="UniProtKB-UniRule"/>
</dbReference>
<evidence type="ECO:0000256" key="1">
    <source>
        <dbReference type="ARBA" id="ARBA00002121"/>
    </source>
</evidence>
<comment type="catalytic activity">
    <reaction evidence="13 15">
        <text>riboflavin + ATP = FMN + ADP + H(+)</text>
        <dbReference type="Rhea" id="RHEA:14357"/>
        <dbReference type="ChEBI" id="CHEBI:15378"/>
        <dbReference type="ChEBI" id="CHEBI:30616"/>
        <dbReference type="ChEBI" id="CHEBI:57986"/>
        <dbReference type="ChEBI" id="CHEBI:58210"/>
        <dbReference type="ChEBI" id="CHEBI:456216"/>
        <dbReference type="EC" id="2.7.1.26"/>
    </reaction>
</comment>
<comment type="pathway">
    <text evidence="3 15">Cofactor biosynthesis; FMN biosynthesis; FMN from riboflavin (ATP route): step 1/1.</text>
</comment>
<dbReference type="InterPro" id="IPR002606">
    <property type="entry name" value="Riboflavin_kinase_bac"/>
</dbReference>